<name>A0A4D4N2E3_STRAX</name>
<evidence type="ECO:0000313" key="3">
    <source>
        <dbReference type="EMBL" id="GDY78640.1"/>
    </source>
</evidence>
<dbReference type="AlphaFoldDB" id="A0A4D4N2E3"/>
<protein>
    <recommendedName>
        <fullName evidence="6">Amine oxidase domain-containing protein</fullName>
    </recommendedName>
</protein>
<organism evidence="3 4">
    <name type="scientific">Streptomyces avermitilis</name>
    <dbReference type="NCBI Taxonomy" id="33903"/>
    <lineage>
        <taxon>Bacteria</taxon>
        <taxon>Bacillati</taxon>
        <taxon>Actinomycetota</taxon>
        <taxon>Actinomycetes</taxon>
        <taxon>Kitasatosporales</taxon>
        <taxon>Streptomycetaceae</taxon>
        <taxon>Streptomyces</taxon>
    </lineage>
</organism>
<feature type="compositionally biased region" description="Basic and acidic residues" evidence="1">
    <location>
        <begin position="182"/>
        <end position="192"/>
    </location>
</feature>
<feature type="region of interest" description="Disordered" evidence="1">
    <location>
        <begin position="134"/>
        <end position="210"/>
    </location>
</feature>
<dbReference type="EMBL" id="BJHY01000001">
    <property type="protein sequence ID" value="GDY78640.1"/>
    <property type="molecule type" value="Genomic_DNA"/>
</dbReference>
<evidence type="ECO:0000256" key="1">
    <source>
        <dbReference type="SAM" id="MobiDB-lite"/>
    </source>
</evidence>
<dbReference type="Proteomes" id="UP000302139">
    <property type="component" value="Unassembled WGS sequence"/>
</dbReference>
<evidence type="ECO:0000313" key="2">
    <source>
        <dbReference type="EMBL" id="GDY61272.1"/>
    </source>
</evidence>
<sequence length="210" mass="22674">MAGSPPIGSLRNRARVHTGVSGAYAAWRLLGPEAERSRKLKELRRRRGGPLAVGLFQDWVQDPYGAACHFWQVGAKSWEVVPRMRHPLPDANLYVCGSAWSTGQGWVYGALTQAELMLEEHFGLAPSDVALAKRPSRRVGRRGGTSAGWDDGRPVRRPVVAHSAGQRVGSGWIWSGSGRSQRAGEGKLRTDRGGNSPGPGHKAPAKCGPR</sequence>
<reference evidence="2 5" key="2">
    <citation type="submission" date="2019-04" db="EMBL/GenBank/DDBJ databases">
        <title>Draft genome sequences of Streptomyces avermitilis NBRC 14893.</title>
        <authorList>
            <person name="Komaki H."/>
            <person name="Tamura T."/>
            <person name="Hosoyama A."/>
        </authorList>
    </citation>
    <scope>NUCLEOTIDE SEQUENCE [LARGE SCALE GENOMIC DNA]</scope>
    <source>
        <strain evidence="2 5">NBRC 14893</strain>
    </source>
</reference>
<feature type="compositionally biased region" description="Low complexity" evidence="1">
    <location>
        <begin position="169"/>
        <end position="180"/>
    </location>
</feature>
<evidence type="ECO:0000313" key="5">
    <source>
        <dbReference type="Proteomes" id="UP000302139"/>
    </source>
</evidence>
<comment type="caution">
    <text evidence="3">The sequence shown here is derived from an EMBL/GenBank/DDBJ whole genome shotgun (WGS) entry which is preliminary data.</text>
</comment>
<evidence type="ECO:0000313" key="4">
    <source>
        <dbReference type="Proteomes" id="UP000299211"/>
    </source>
</evidence>
<dbReference type="Proteomes" id="UP000299211">
    <property type="component" value="Unassembled WGS sequence"/>
</dbReference>
<proteinExistence type="predicted"/>
<accession>A0A4D4N2E3</accession>
<gene>
    <name evidence="2" type="ORF">SAV14893_006650</name>
    <name evidence="3" type="ORF">SAV31267_081250</name>
</gene>
<evidence type="ECO:0008006" key="6">
    <source>
        <dbReference type="Google" id="ProtNLM"/>
    </source>
</evidence>
<reference evidence="3 4" key="1">
    <citation type="submission" date="2019-04" db="EMBL/GenBank/DDBJ databases">
        <title>Draft genome sequences of Streptomyces avermitilis ATCC 31267.</title>
        <authorList>
            <person name="Komaki H."/>
            <person name="Tamura T."/>
            <person name="Hosoyama A."/>
        </authorList>
    </citation>
    <scope>NUCLEOTIDE SEQUENCE [LARGE SCALE GENOMIC DNA]</scope>
    <source>
        <strain evidence="3 4">ATCC 31267</strain>
    </source>
</reference>
<dbReference type="EMBL" id="BJHX01000001">
    <property type="protein sequence ID" value="GDY61272.1"/>
    <property type="molecule type" value="Genomic_DNA"/>
</dbReference>